<keyword evidence="4" id="KW-1185">Reference proteome</keyword>
<accession>A0ABT5EV42</accession>
<dbReference type="EMBL" id="JAQNDO010000001">
    <property type="protein sequence ID" value="MDC0745699.1"/>
    <property type="molecule type" value="Genomic_DNA"/>
</dbReference>
<dbReference type="Proteomes" id="UP001221411">
    <property type="component" value="Unassembled WGS sequence"/>
</dbReference>
<dbReference type="Pfam" id="PF14312">
    <property type="entry name" value="FG-GAP_2"/>
    <property type="match status" value="4"/>
</dbReference>
<keyword evidence="1" id="KW-0732">Signal</keyword>
<evidence type="ECO:0000313" key="4">
    <source>
        <dbReference type="Proteomes" id="UP001221411"/>
    </source>
</evidence>
<feature type="region of interest" description="Disordered" evidence="2">
    <location>
        <begin position="284"/>
        <end position="323"/>
    </location>
</feature>
<comment type="caution">
    <text evidence="3">The sequence shown here is derived from an EMBL/GenBank/DDBJ whole genome shotgun (WGS) entry which is preliminary data.</text>
</comment>
<organism evidence="3 4">
    <name type="scientific">Polyangium mundeleinium</name>
    <dbReference type="NCBI Taxonomy" id="2995306"/>
    <lineage>
        <taxon>Bacteria</taxon>
        <taxon>Pseudomonadati</taxon>
        <taxon>Myxococcota</taxon>
        <taxon>Polyangia</taxon>
        <taxon>Polyangiales</taxon>
        <taxon>Polyangiaceae</taxon>
        <taxon>Polyangium</taxon>
    </lineage>
</organism>
<feature type="compositionally biased region" description="Gly residues" evidence="2">
    <location>
        <begin position="284"/>
        <end position="304"/>
    </location>
</feature>
<evidence type="ECO:0000256" key="1">
    <source>
        <dbReference type="ARBA" id="ARBA00022729"/>
    </source>
</evidence>
<proteinExistence type="predicted"/>
<dbReference type="NCBIfam" id="TIGR03901">
    <property type="entry name" value="MYXO-CTERM"/>
    <property type="match status" value="1"/>
</dbReference>
<dbReference type="RefSeq" id="WP_271923486.1">
    <property type="nucleotide sequence ID" value="NZ_JAQNDO010000001.1"/>
</dbReference>
<dbReference type="PANTHER" id="PTHR36220:SF1">
    <property type="entry name" value="GAMMA TUBULIN COMPLEX COMPONENT C-TERMINAL DOMAIN-CONTAINING PROTEIN"/>
    <property type="match status" value="1"/>
</dbReference>
<reference evidence="3 4" key="1">
    <citation type="submission" date="2022-11" db="EMBL/GenBank/DDBJ databases">
        <title>Minimal conservation of predation-associated metabolite biosynthetic gene clusters underscores biosynthetic potential of Myxococcota including descriptions for ten novel species: Archangium lansinium sp. nov., Myxococcus landrumus sp. nov., Nannocystis bai.</title>
        <authorList>
            <person name="Ahearne A."/>
            <person name="Stevens C."/>
            <person name="Dowd S."/>
        </authorList>
    </citation>
    <scope>NUCLEOTIDE SEQUENCE [LARGE SCALE GENOMIC DNA]</scope>
    <source>
        <strain evidence="3 4">RJM3</strain>
    </source>
</reference>
<evidence type="ECO:0000256" key="2">
    <source>
        <dbReference type="SAM" id="MobiDB-lite"/>
    </source>
</evidence>
<gene>
    <name evidence="3" type="ORF">POL67_30485</name>
</gene>
<dbReference type="Gene3D" id="2.130.10.130">
    <property type="entry name" value="Integrin alpha, N-terminal"/>
    <property type="match status" value="2"/>
</dbReference>
<sequence length="346" mass="33005">MPARCALAGHPGGGVGGRLRDKFGTALSLSGDTLLIGAARADIGANLDQGAAYVFVRSGGVWTEQAKLVANDGAGSDAFGGSVALSGETVLVGATGASVGGQEKQGAAYVFVRSGSVWTQDAKLVASDGAPFDAFGGAVSLSGDTLLIGATGRDINGMQSLGTAYLFARDGVTWTEKSKLVASDGAQLDNFGVAVALSGDTALVTAFSDDIGMNNNQGSAYTFVLRKSNGEACATADECASGFCTEGVCCADAACSGAGGNGGSGGNGGAGGSGGNGGAGGSGGNGGAGGAGGSETGGEGGSGGNAPSDDGGCGCRVGSSTPSSAQASLGLLALGLLALRRRTSKR</sequence>
<dbReference type="PANTHER" id="PTHR36220">
    <property type="entry name" value="UNNAMED PRODUCT"/>
    <property type="match status" value="1"/>
</dbReference>
<dbReference type="InterPro" id="IPR024038">
    <property type="entry name" value="MYXO-CTERM"/>
</dbReference>
<dbReference type="SUPFAM" id="SSF69318">
    <property type="entry name" value="Integrin alpha N-terminal domain"/>
    <property type="match status" value="1"/>
</dbReference>
<protein>
    <submittedName>
        <fullName evidence="3">FG-GAP repeat protein</fullName>
    </submittedName>
</protein>
<dbReference type="InterPro" id="IPR028994">
    <property type="entry name" value="Integrin_alpha_N"/>
</dbReference>
<name>A0ABT5EV42_9BACT</name>
<dbReference type="InterPro" id="IPR013517">
    <property type="entry name" value="FG-GAP"/>
</dbReference>
<evidence type="ECO:0000313" key="3">
    <source>
        <dbReference type="EMBL" id="MDC0745699.1"/>
    </source>
</evidence>